<evidence type="ECO:0000256" key="5">
    <source>
        <dbReference type="SAM" id="MobiDB-lite"/>
    </source>
</evidence>
<feature type="compositionally biased region" description="Low complexity" evidence="5">
    <location>
        <begin position="494"/>
        <end position="505"/>
    </location>
</feature>
<evidence type="ECO:0000313" key="7">
    <source>
        <dbReference type="EMBL" id="AWV89682.1"/>
    </source>
</evidence>
<evidence type="ECO:0000256" key="1">
    <source>
        <dbReference type="ARBA" id="ARBA00022679"/>
    </source>
</evidence>
<evidence type="ECO:0000259" key="6">
    <source>
        <dbReference type="PROSITE" id="PS50011"/>
    </source>
</evidence>
<proteinExistence type="predicted"/>
<dbReference type="InterPro" id="IPR000719">
    <property type="entry name" value="Prot_kinase_dom"/>
</dbReference>
<dbReference type="InterPro" id="IPR008271">
    <property type="entry name" value="Ser/Thr_kinase_AS"/>
</dbReference>
<dbReference type="Gene3D" id="1.10.510.10">
    <property type="entry name" value="Transferase(Phosphotransferase) domain 1"/>
    <property type="match status" value="1"/>
</dbReference>
<dbReference type="PANTHER" id="PTHR43289:SF6">
    <property type="entry name" value="SERINE_THREONINE-PROTEIN KINASE NEKL-3"/>
    <property type="match status" value="1"/>
</dbReference>
<dbReference type="GO" id="GO:0004674">
    <property type="term" value="F:protein serine/threonine kinase activity"/>
    <property type="evidence" value="ECO:0007669"/>
    <property type="project" value="TreeGrafter"/>
</dbReference>
<reference evidence="7 8" key="1">
    <citation type="submission" date="2018-06" db="EMBL/GenBank/DDBJ databases">
        <title>Lujinxingia sediminis gen. nov. sp. nov., a new facultative anaerobic member of the class Deltaproteobacteria, and proposal of Lujinxingaceae fam. nov.</title>
        <authorList>
            <person name="Guo L.-Y."/>
            <person name="Li C.-M."/>
            <person name="Wang S."/>
            <person name="Du Z.-J."/>
        </authorList>
    </citation>
    <scope>NUCLEOTIDE SEQUENCE [LARGE SCALE GENOMIC DNA]</scope>
    <source>
        <strain evidence="7 8">FA350</strain>
    </source>
</reference>
<feature type="region of interest" description="Disordered" evidence="5">
    <location>
        <begin position="374"/>
        <end position="398"/>
    </location>
</feature>
<sequence length="524" mass="56247">MTMASNAQHAPGDEYLGKTLDERYRLDAVIGAGAIGKIYAGTQLAVDRKVAIKLLHPSVRGRELGTERFLREAKAVARLSDASCLTLFDFGLDESLNCFYMVTEFVEGLTLAEQRASRALEVDQIYYVLFQVTTALAHAHECGILHRDLKPENIMLVRSPQSEEGSFETVKVLDFGLARIREEAGTSGEAEPAGSLVAPATPRVDEHTPEPFRLTHFGELNGTPAYMSPEQCRGDLDLTPACDYYALGVLAYELFEGHLPYRAEGVAQLLSMHLEEPIPPMTCADIPTEVEDMIYRLMGKNPEFRLQSSQEVLGVLRAHMSRERVEDLSLTSLDRFRAPTPTPMSAVAQSGAETLADFDPLETPIPRAAIIEPSVRVEEANPEESSPDDEDEFEPAQEGSGRIALALLVGFMVVGGLVWAISGSSTGGDGAEVAEHLERASDQSAAVSEAAAQGGEGGVIAADNAPAIRAVDAQGADVGAAADVLGDADDDVNSDAAASPSSEPAPRVESRPAKARPRKLELTY</sequence>
<evidence type="ECO:0000256" key="4">
    <source>
        <dbReference type="ARBA" id="ARBA00022840"/>
    </source>
</evidence>
<feature type="domain" description="Protein kinase" evidence="6">
    <location>
        <begin position="24"/>
        <end position="322"/>
    </location>
</feature>
<dbReference type="InterPro" id="IPR011009">
    <property type="entry name" value="Kinase-like_dom_sf"/>
</dbReference>
<dbReference type="PROSITE" id="PS50011">
    <property type="entry name" value="PROTEIN_KINASE_DOM"/>
    <property type="match status" value="1"/>
</dbReference>
<dbReference type="OrthoDB" id="5515410at2"/>
<accession>A0A2Z4FL98</accession>
<keyword evidence="1" id="KW-0808">Transferase</keyword>
<dbReference type="SUPFAM" id="SSF56112">
    <property type="entry name" value="Protein kinase-like (PK-like)"/>
    <property type="match status" value="1"/>
</dbReference>
<evidence type="ECO:0000256" key="2">
    <source>
        <dbReference type="ARBA" id="ARBA00022741"/>
    </source>
</evidence>
<keyword evidence="4" id="KW-0067">ATP-binding</keyword>
<feature type="compositionally biased region" description="Basic and acidic residues" evidence="5">
    <location>
        <begin position="506"/>
        <end position="524"/>
    </location>
</feature>
<dbReference type="CDD" id="cd14014">
    <property type="entry name" value="STKc_PknB_like"/>
    <property type="match status" value="1"/>
</dbReference>
<name>A0A2Z4FL98_9DELT</name>
<keyword evidence="2" id="KW-0547">Nucleotide-binding</keyword>
<dbReference type="EMBL" id="CP030032">
    <property type="protein sequence ID" value="AWV89682.1"/>
    <property type="molecule type" value="Genomic_DNA"/>
</dbReference>
<dbReference type="Proteomes" id="UP000249799">
    <property type="component" value="Chromosome"/>
</dbReference>
<feature type="region of interest" description="Disordered" evidence="5">
    <location>
        <begin position="482"/>
        <end position="524"/>
    </location>
</feature>
<dbReference type="RefSeq" id="WP_111334543.1">
    <property type="nucleotide sequence ID" value="NZ_CP030032.1"/>
</dbReference>
<dbReference type="Pfam" id="PF00069">
    <property type="entry name" value="Pkinase"/>
    <property type="match status" value="1"/>
</dbReference>
<feature type="compositionally biased region" description="Acidic residues" evidence="5">
    <location>
        <begin position="380"/>
        <end position="395"/>
    </location>
</feature>
<evidence type="ECO:0000313" key="8">
    <source>
        <dbReference type="Proteomes" id="UP000249799"/>
    </source>
</evidence>
<dbReference type="AlphaFoldDB" id="A0A2Z4FL98"/>
<feature type="region of interest" description="Disordered" evidence="5">
    <location>
        <begin position="184"/>
        <end position="205"/>
    </location>
</feature>
<gene>
    <name evidence="7" type="ORF">DN745_10155</name>
</gene>
<evidence type="ECO:0000256" key="3">
    <source>
        <dbReference type="ARBA" id="ARBA00022777"/>
    </source>
</evidence>
<keyword evidence="3" id="KW-0418">Kinase</keyword>
<dbReference type="SMART" id="SM00220">
    <property type="entry name" value="S_TKc"/>
    <property type="match status" value="1"/>
</dbReference>
<dbReference type="Gene3D" id="3.30.200.20">
    <property type="entry name" value="Phosphorylase Kinase, domain 1"/>
    <property type="match status" value="1"/>
</dbReference>
<keyword evidence="8" id="KW-1185">Reference proteome</keyword>
<protein>
    <recommendedName>
        <fullName evidence="6">Protein kinase domain-containing protein</fullName>
    </recommendedName>
</protein>
<dbReference type="GO" id="GO:0005524">
    <property type="term" value="F:ATP binding"/>
    <property type="evidence" value="ECO:0007669"/>
    <property type="project" value="UniProtKB-KW"/>
</dbReference>
<dbReference type="PROSITE" id="PS00108">
    <property type="entry name" value="PROTEIN_KINASE_ST"/>
    <property type="match status" value="1"/>
</dbReference>
<dbReference type="PANTHER" id="PTHR43289">
    <property type="entry name" value="MITOGEN-ACTIVATED PROTEIN KINASE KINASE KINASE 20-RELATED"/>
    <property type="match status" value="1"/>
</dbReference>
<organism evidence="7 8">
    <name type="scientific">Bradymonas sediminis</name>
    <dbReference type="NCBI Taxonomy" id="1548548"/>
    <lineage>
        <taxon>Bacteria</taxon>
        <taxon>Deltaproteobacteria</taxon>
        <taxon>Bradymonadales</taxon>
        <taxon>Bradymonadaceae</taxon>
        <taxon>Bradymonas</taxon>
    </lineage>
</organism>
<dbReference type="KEGG" id="bsed:DN745_10155"/>